<evidence type="ECO:0000256" key="1">
    <source>
        <dbReference type="SAM" id="Coils"/>
    </source>
</evidence>
<sequence length="65" mass="7442">MLDFLGHDPALFEAKKQAEDQVQKLQAELTQLKDKNEELTKAKDSAEKKLAHSITLNVKSHEPWQ</sequence>
<dbReference type="Proteomes" id="UP000032180">
    <property type="component" value="Chromosome 2"/>
</dbReference>
<protein>
    <submittedName>
        <fullName evidence="2">Uncharacterized protein</fullName>
    </submittedName>
</protein>
<proteinExistence type="predicted"/>
<evidence type="ECO:0000313" key="2">
    <source>
        <dbReference type="EnsemblPlants" id="LPERR02G22480.1"/>
    </source>
</evidence>
<reference evidence="3" key="2">
    <citation type="submission" date="2013-12" db="EMBL/GenBank/DDBJ databases">
        <authorList>
            <person name="Yu Y."/>
            <person name="Lee S."/>
            <person name="de Baynast K."/>
            <person name="Wissotski M."/>
            <person name="Liu L."/>
            <person name="Talag J."/>
            <person name="Goicoechea J."/>
            <person name="Angelova A."/>
            <person name="Jetty R."/>
            <person name="Kudrna D."/>
            <person name="Golser W."/>
            <person name="Rivera L."/>
            <person name="Zhang J."/>
            <person name="Wing R."/>
        </authorList>
    </citation>
    <scope>NUCLEOTIDE SEQUENCE</scope>
</reference>
<dbReference type="AlphaFoldDB" id="A0A0D9VJE9"/>
<feature type="coiled-coil region" evidence="1">
    <location>
        <begin position="15"/>
        <end position="49"/>
    </location>
</feature>
<reference evidence="2 3" key="1">
    <citation type="submission" date="2012-08" db="EMBL/GenBank/DDBJ databases">
        <title>Oryza genome evolution.</title>
        <authorList>
            <person name="Wing R.A."/>
        </authorList>
    </citation>
    <scope>NUCLEOTIDE SEQUENCE</scope>
</reference>
<evidence type="ECO:0000313" key="3">
    <source>
        <dbReference type="Proteomes" id="UP000032180"/>
    </source>
</evidence>
<organism evidence="2 3">
    <name type="scientific">Leersia perrieri</name>
    <dbReference type="NCBI Taxonomy" id="77586"/>
    <lineage>
        <taxon>Eukaryota</taxon>
        <taxon>Viridiplantae</taxon>
        <taxon>Streptophyta</taxon>
        <taxon>Embryophyta</taxon>
        <taxon>Tracheophyta</taxon>
        <taxon>Spermatophyta</taxon>
        <taxon>Magnoliopsida</taxon>
        <taxon>Liliopsida</taxon>
        <taxon>Poales</taxon>
        <taxon>Poaceae</taxon>
        <taxon>BOP clade</taxon>
        <taxon>Oryzoideae</taxon>
        <taxon>Oryzeae</taxon>
        <taxon>Oryzinae</taxon>
        <taxon>Leersia</taxon>
    </lineage>
</organism>
<keyword evidence="1" id="KW-0175">Coiled coil</keyword>
<dbReference type="Gramene" id="LPERR02G22480.1">
    <property type="protein sequence ID" value="LPERR02G22480.1"/>
    <property type="gene ID" value="LPERR02G22480"/>
</dbReference>
<dbReference type="HOGENOM" id="CLU_2852898_0_0_1"/>
<accession>A0A0D9VJE9</accession>
<name>A0A0D9VJE9_9ORYZ</name>
<keyword evidence="3" id="KW-1185">Reference proteome</keyword>
<dbReference type="EnsemblPlants" id="LPERR02G22480.1">
    <property type="protein sequence ID" value="LPERR02G22480.1"/>
    <property type="gene ID" value="LPERR02G22480"/>
</dbReference>
<reference evidence="2" key="3">
    <citation type="submission" date="2015-04" db="UniProtKB">
        <authorList>
            <consortium name="EnsemblPlants"/>
        </authorList>
    </citation>
    <scope>IDENTIFICATION</scope>
</reference>